<accession>A0AA86MIG0</accession>
<protein>
    <submittedName>
        <fullName evidence="1">Uncharacterized protein</fullName>
    </submittedName>
</protein>
<dbReference type="AlphaFoldDB" id="A0AA86MIG0"/>
<sequence>MRTFITSVKEYNRSIDSKFYQEGGISYENYSYWSKWKTRKFISKRSDVKRI</sequence>
<dbReference type="Proteomes" id="UP000789738">
    <property type="component" value="Unassembled WGS sequence"/>
</dbReference>
<name>A0AA86MIG0_9CLOT</name>
<organism evidence="1 2">
    <name type="scientific">Clostridium neonatale</name>
    <dbReference type="NCBI Taxonomy" id="137838"/>
    <lineage>
        <taxon>Bacteria</taxon>
        <taxon>Bacillati</taxon>
        <taxon>Bacillota</taxon>
        <taxon>Clostridia</taxon>
        <taxon>Eubacteriales</taxon>
        <taxon>Clostridiaceae</taxon>
        <taxon>Clostridium</taxon>
    </lineage>
</organism>
<comment type="caution">
    <text evidence="1">The sequence shown here is derived from an EMBL/GenBank/DDBJ whole genome shotgun (WGS) entry which is preliminary data.</text>
</comment>
<reference evidence="1" key="1">
    <citation type="submission" date="2021-10" db="EMBL/GenBank/DDBJ databases">
        <authorList>
            <person name="Mesa V."/>
        </authorList>
    </citation>
    <scope>NUCLEOTIDE SEQUENCE</scope>
    <source>
        <strain evidence="1">CC3_PB</strain>
    </source>
</reference>
<proteinExistence type="predicted"/>
<evidence type="ECO:0000313" key="1">
    <source>
        <dbReference type="EMBL" id="CAG9704172.1"/>
    </source>
</evidence>
<evidence type="ECO:0000313" key="2">
    <source>
        <dbReference type="Proteomes" id="UP000789738"/>
    </source>
</evidence>
<gene>
    <name evidence="1" type="ORF">CNEO_41071</name>
</gene>
<dbReference type="EMBL" id="CAKJVE010000004">
    <property type="protein sequence ID" value="CAG9704172.1"/>
    <property type="molecule type" value="Genomic_DNA"/>
</dbReference>